<dbReference type="HOGENOM" id="CLU_019414_0_1_11"/>
<dbReference type="RefSeq" id="WP_005453445.1">
    <property type="nucleotide sequence ID" value="NZ_CM001440.1"/>
</dbReference>
<keyword evidence="2" id="KW-0058">Aromatic hydrocarbons catabolism</keyword>
<keyword evidence="3 6" id="KW-0378">Hydrolase</keyword>
<evidence type="ECO:0000256" key="2">
    <source>
        <dbReference type="ARBA" id="ARBA00022797"/>
    </source>
</evidence>
<dbReference type="InterPro" id="IPR010497">
    <property type="entry name" value="Epoxide_hydro_N"/>
</dbReference>
<dbReference type="PANTHER" id="PTHR21661:SF35">
    <property type="entry name" value="EPOXIDE HYDROLASE"/>
    <property type="match status" value="1"/>
</dbReference>
<name>H5XH54_9PSEU</name>
<dbReference type="GO" id="GO:0016746">
    <property type="term" value="F:acyltransferase activity"/>
    <property type="evidence" value="ECO:0007669"/>
    <property type="project" value="UniProtKB-KW"/>
</dbReference>
<evidence type="ECO:0000259" key="5">
    <source>
        <dbReference type="Pfam" id="PF06441"/>
    </source>
</evidence>
<keyword evidence="6" id="KW-0808">Transferase</keyword>
<evidence type="ECO:0000256" key="1">
    <source>
        <dbReference type="ARBA" id="ARBA00010088"/>
    </source>
</evidence>
<feature type="active site" description="Proton donor" evidence="4">
    <location>
        <position position="303"/>
    </location>
</feature>
<dbReference type="GO" id="GO:0097176">
    <property type="term" value="P:epoxide metabolic process"/>
    <property type="evidence" value="ECO:0007669"/>
    <property type="project" value="TreeGrafter"/>
</dbReference>
<organism evidence="6 7">
    <name type="scientific">Saccharomonospora cyanea NA-134</name>
    <dbReference type="NCBI Taxonomy" id="882082"/>
    <lineage>
        <taxon>Bacteria</taxon>
        <taxon>Bacillati</taxon>
        <taxon>Actinomycetota</taxon>
        <taxon>Actinomycetes</taxon>
        <taxon>Pseudonocardiales</taxon>
        <taxon>Pseudonocardiaceae</taxon>
        <taxon>Saccharomonospora</taxon>
    </lineage>
</organism>
<dbReference type="PIRSF" id="PIRSF001112">
    <property type="entry name" value="Epoxide_hydrolase"/>
    <property type="match status" value="1"/>
</dbReference>
<feature type="active site" description="Proton acceptor" evidence="4">
    <location>
        <position position="354"/>
    </location>
</feature>
<evidence type="ECO:0000256" key="4">
    <source>
        <dbReference type="PIRSR" id="PIRSR001112-1"/>
    </source>
</evidence>
<reference evidence="6 7" key="1">
    <citation type="submission" date="2011-11" db="EMBL/GenBank/DDBJ databases">
        <title>The Noncontiguous Finished sequence of Saccharomonospora cyanea NA-134.</title>
        <authorList>
            <consortium name="US DOE Joint Genome Institute"/>
            <person name="Lucas S."/>
            <person name="Han J."/>
            <person name="Lapidus A."/>
            <person name="Cheng J.-F."/>
            <person name="Goodwin L."/>
            <person name="Pitluck S."/>
            <person name="Peters L."/>
            <person name="Ovchinnikova G."/>
            <person name="Lu M."/>
            <person name="Detter J.C."/>
            <person name="Han C."/>
            <person name="Tapia R."/>
            <person name="Land M."/>
            <person name="Hauser L."/>
            <person name="Kyrpides N."/>
            <person name="Ivanova N."/>
            <person name="Pagani I."/>
            <person name="Brambilla E.-M."/>
            <person name="Klenk H.-P."/>
            <person name="Woyke T."/>
        </authorList>
    </citation>
    <scope>NUCLEOTIDE SEQUENCE [LARGE SCALE GENOMIC DNA]</scope>
    <source>
        <strain evidence="6 7">NA-134</strain>
    </source>
</reference>
<dbReference type="eggNOG" id="COG0596">
    <property type="taxonomic scope" value="Bacteria"/>
</dbReference>
<accession>H5XH54</accession>
<dbReference type="PRINTS" id="PR00412">
    <property type="entry name" value="EPOXHYDRLASE"/>
</dbReference>
<dbReference type="GO" id="GO:0004301">
    <property type="term" value="F:epoxide hydrolase activity"/>
    <property type="evidence" value="ECO:0007669"/>
    <property type="project" value="TreeGrafter"/>
</dbReference>
<feature type="domain" description="Epoxide hydrolase N-terminal" evidence="5">
    <location>
        <begin position="10"/>
        <end position="115"/>
    </location>
</feature>
<dbReference type="Gene3D" id="3.40.50.1820">
    <property type="entry name" value="alpha/beta hydrolase"/>
    <property type="match status" value="1"/>
</dbReference>
<dbReference type="AlphaFoldDB" id="H5XH54"/>
<proteinExistence type="inferred from homology"/>
<evidence type="ECO:0000256" key="3">
    <source>
        <dbReference type="ARBA" id="ARBA00022801"/>
    </source>
</evidence>
<dbReference type="Pfam" id="PF06441">
    <property type="entry name" value="EHN"/>
    <property type="match status" value="1"/>
</dbReference>
<dbReference type="OrthoDB" id="5171248at2"/>
<dbReference type="SUPFAM" id="SSF53474">
    <property type="entry name" value="alpha/beta-Hydrolases"/>
    <property type="match status" value="1"/>
</dbReference>
<keyword evidence="7" id="KW-1185">Reference proteome</keyword>
<dbReference type="STRING" id="882082.SaccyDRAFT_0597"/>
<feature type="active site" description="Nucleophile" evidence="4">
    <location>
        <position position="184"/>
    </location>
</feature>
<evidence type="ECO:0000313" key="6">
    <source>
        <dbReference type="EMBL" id="EHR59525.1"/>
    </source>
</evidence>
<sequence>MTNSTENTAIRPFRIDVPQADLDDLRSRIRAARFPDELPGVGAEYGVTVDYVRALAEYWADGYDWRAFERRVNAYPQFTTEIDGQNIHFLHVTSPEPDALPLILTHGWPGSFVEYLDLIEPLTNPRAHGGDPSQAFHLVIPSMPGFGFSGPTKEKGWNVRRVAAAWAELMRRLGYTRYGAVGNDGGSMVSPEVGRVAPENVVGVHVTQIFSFPSGDPAELTDLSEQEAAALEHLNWFWEKMGAFNTLQAQQPQTLAFALQDSPVGQLAWNGQLFGAAVDADFTLDNVTLYWLTGTAASAARFYYENARVEPAAEPTTVPIGLAMPPEDFQTIRRFAERDHSKLVHWTELERGGHYAAHQVPELMVADLRTFFGSVR</sequence>
<dbReference type="InterPro" id="IPR000639">
    <property type="entry name" value="Epox_hydrolase-like"/>
</dbReference>
<dbReference type="EMBL" id="CM001440">
    <property type="protein sequence ID" value="EHR59525.1"/>
    <property type="molecule type" value="Genomic_DNA"/>
</dbReference>
<gene>
    <name evidence="6" type="ORF">SaccyDRAFT_0597</name>
</gene>
<dbReference type="InterPro" id="IPR029058">
    <property type="entry name" value="AB_hydrolase_fold"/>
</dbReference>
<dbReference type="InterPro" id="IPR016292">
    <property type="entry name" value="Epoxide_hydrolase"/>
</dbReference>
<dbReference type="PANTHER" id="PTHR21661">
    <property type="entry name" value="EPOXIDE HYDROLASE 1-RELATED"/>
    <property type="match status" value="1"/>
</dbReference>
<evidence type="ECO:0000313" key="7">
    <source>
        <dbReference type="Proteomes" id="UP000002791"/>
    </source>
</evidence>
<protein>
    <submittedName>
        <fullName evidence="6">Putative hydrolase or acyltransferase of alpha/beta superfamily</fullName>
    </submittedName>
</protein>
<dbReference type="Proteomes" id="UP000002791">
    <property type="component" value="Chromosome"/>
</dbReference>
<comment type="similarity">
    <text evidence="1">Belongs to the peptidase S33 family.</text>
</comment>
<keyword evidence="6" id="KW-0012">Acyltransferase</keyword>